<dbReference type="SUPFAM" id="SSF57850">
    <property type="entry name" value="RING/U-box"/>
    <property type="match status" value="1"/>
</dbReference>
<dbReference type="PANTHER" id="PTHR21540:SF0">
    <property type="entry name" value="PHD FAMILY PROTEIN"/>
    <property type="match status" value="1"/>
</dbReference>
<feature type="domain" description="RING-type" evidence="2">
    <location>
        <begin position="150"/>
        <end position="196"/>
    </location>
</feature>
<evidence type="ECO:0000259" key="3">
    <source>
        <dbReference type="PROSITE" id="PS50966"/>
    </source>
</evidence>
<dbReference type="KEGG" id="atr:18438036"/>
<dbReference type="PROSITE" id="PS50089">
    <property type="entry name" value="ZF_RING_2"/>
    <property type="match status" value="1"/>
</dbReference>
<dbReference type="eggNOG" id="ENOG502RZA9">
    <property type="taxonomic scope" value="Eukaryota"/>
</dbReference>
<dbReference type="Pfam" id="PF04434">
    <property type="entry name" value="SWIM"/>
    <property type="match status" value="1"/>
</dbReference>
<keyword evidence="1" id="KW-0479">Metal-binding</keyword>
<organism evidence="4 5">
    <name type="scientific">Amborella trichopoda</name>
    <dbReference type="NCBI Taxonomy" id="13333"/>
    <lineage>
        <taxon>Eukaryota</taxon>
        <taxon>Viridiplantae</taxon>
        <taxon>Streptophyta</taxon>
        <taxon>Embryophyta</taxon>
        <taxon>Tracheophyta</taxon>
        <taxon>Spermatophyta</taxon>
        <taxon>Magnoliopsida</taxon>
        <taxon>Amborellales</taxon>
        <taxon>Amborellaceae</taxon>
        <taxon>Amborella</taxon>
    </lineage>
</organism>
<evidence type="ECO:0000256" key="1">
    <source>
        <dbReference type="PROSITE-ProRule" id="PRU00175"/>
    </source>
</evidence>
<dbReference type="OrthoDB" id="2122982at2759"/>
<dbReference type="HOGENOM" id="CLU_037984_2_2_1"/>
<dbReference type="GO" id="GO:0061630">
    <property type="term" value="F:ubiquitin protein ligase activity"/>
    <property type="evidence" value="ECO:0007669"/>
    <property type="project" value="InterPro"/>
</dbReference>
<gene>
    <name evidence="4" type="ORF">AMTR_s00013p00099260</name>
</gene>
<dbReference type="Gene3D" id="3.30.40.10">
    <property type="entry name" value="Zinc/RING finger domain, C3HC4 (zinc finger)"/>
    <property type="match status" value="1"/>
</dbReference>
<proteinExistence type="predicted"/>
<dbReference type="PANTHER" id="PTHR21540">
    <property type="entry name" value="RING FINGER AND SWIM DOMAIN-CONTAINING PROTEIN 2"/>
    <property type="match status" value="1"/>
</dbReference>
<dbReference type="Gramene" id="ERN09872">
    <property type="protein sequence ID" value="ERN09872"/>
    <property type="gene ID" value="AMTR_s00013p00099260"/>
</dbReference>
<dbReference type="EMBL" id="KI392979">
    <property type="protein sequence ID" value="ERN09872.1"/>
    <property type="molecule type" value="Genomic_DNA"/>
</dbReference>
<dbReference type="AlphaFoldDB" id="W1PIR8"/>
<accession>W1PIR8</accession>
<keyword evidence="1" id="KW-0863">Zinc-finger</keyword>
<keyword evidence="5" id="KW-1185">Reference proteome</keyword>
<dbReference type="InterPro" id="IPR039903">
    <property type="entry name" value="Zswim2"/>
</dbReference>
<evidence type="ECO:0008006" key="6">
    <source>
        <dbReference type="Google" id="ProtNLM"/>
    </source>
</evidence>
<dbReference type="PROSITE" id="PS50966">
    <property type="entry name" value="ZF_SWIM"/>
    <property type="match status" value="1"/>
</dbReference>
<reference evidence="5" key="1">
    <citation type="journal article" date="2013" name="Science">
        <title>The Amborella genome and the evolution of flowering plants.</title>
        <authorList>
            <consortium name="Amborella Genome Project"/>
        </authorList>
    </citation>
    <scope>NUCLEOTIDE SEQUENCE [LARGE SCALE GENOMIC DNA]</scope>
</reference>
<sequence>MPSVVAPSAERRAARYARRPSQAVAERMARALRHRLLLLDRPSPNTFLVLGATSNVYTVTLSTSPSCSCPDPRAPCKHILFVLVRALDLALTDPRLWQRALLTTEVADLLARATSSAAPLAGPKTRTRFEATRVAQGHGDGVVRGRGGLCPVCFEGMDDEGEVVVCGRCRNGLHRECWGEWKRRGGRRRLRCVVCRGVWREERESGGYVNLGEEVEEEENWGGERGIEELYPETWGWIRRWQERDA</sequence>
<evidence type="ECO:0000259" key="2">
    <source>
        <dbReference type="PROSITE" id="PS50089"/>
    </source>
</evidence>
<dbReference type="OMA" id="EKEPYIN"/>
<dbReference type="Proteomes" id="UP000017836">
    <property type="component" value="Unassembled WGS sequence"/>
</dbReference>
<dbReference type="Pfam" id="PF13639">
    <property type="entry name" value="zf-RING_2"/>
    <property type="match status" value="1"/>
</dbReference>
<dbReference type="GO" id="GO:0008270">
    <property type="term" value="F:zinc ion binding"/>
    <property type="evidence" value="ECO:0007669"/>
    <property type="project" value="UniProtKB-KW"/>
</dbReference>
<name>W1PIR8_AMBTC</name>
<evidence type="ECO:0000313" key="5">
    <source>
        <dbReference type="Proteomes" id="UP000017836"/>
    </source>
</evidence>
<dbReference type="InterPro" id="IPR007527">
    <property type="entry name" value="Znf_SWIM"/>
</dbReference>
<keyword evidence="1" id="KW-0862">Zinc</keyword>
<feature type="domain" description="SWIM-type" evidence="3">
    <location>
        <begin position="57"/>
        <end position="87"/>
    </location>
</feature>
<dbReference type="InterPro" id="IPR001841">
    <property type="entry name" value="Znf_RING"/>
</dbReference>
<dbReference type="InterPro" id="IPR013083">
    <property type="entry name" value="Znf_RING/FYVE/PHD"/>
</dbReference>
<protein>
    <recommendedName>
        <fullName evidence="6">SWIM-type domain-containing protein</fullName>
    </recommendedName>
</protein>
<evidence type="ECO:0000313" key="4">
    <source>
        <dbReference type="EMBL" id="ERN09872.1"/>
    </source>
</evidence>